<dbReference type="Gene3D" id="1.10.287.1060">
    <property type="entry name" value="ESAT-6-like"/>
    <property type="match status" value="1"/>
</dbReference>
<evidence type="ECO:0000256" key="7">
    <source>
        <dbReference type="ARBA" id="ARBA00023136"/>
    </source>
</evidence>
<comment type="subcellular location">
    <subcellularLocation>
        <location evidence="1">Golgi apparatus membrane</location>
        <topology evidence="1">Peripheral membrane protein</topology>
    </subcellularLocation>
</comment>
<protein>
    <recommendedName>
        <fullName evidence="3">Conserved oligomeric Golgi complex subunit 4</fullName>
    </recommendedName>
    <alternativeName>
        <fullName evidence="8">Component of oligomeric Golgi complex 4</fullName>
    </alternativeName>
</protein>
<evidence type="ECO:0000256" key="4">
    <source>
        <dbReference type="ARBA" id="ARBA00022448"/>
    </source>
</evidence>
<dbReference type="AlphaFoldDB" id="A0A1D2NCM3"/>
<evidence type="ECO:0000313" key="11">
    <source>
        <dbReference type="Proteomes" id="UP000094527"/>
    </source>
</evidence>
<evidence type="ECO:0000256" key="3">
    <source>
        <dbReference type="ARBA" id="ARBA00020975"/>
    </source>
</evidence>
<organism evidence="10 11">
    <name type="scientific">Orchesella cincta</name>
    <name type="common">Springtail</name>
    <name type="synonym">Podura cincta</name>
    <dbReference type="NCBI Taxonomy" id="48709"/>
    <lineage>
        <taxon>Eukaryota</taxon>
        <taxon>Metazoa</taxon>
        <taxon>Ecdysozoa</taxon>
        <taxon>Arthropoda</taxon>
        <taxon>Hexapoda</taxon>
        <taxon>Collembola</taxon>
        <taxon>Entomobryomorpha</taxon>
        <taxon>Entomobryoidea</taxon>
        <taxon>Orchesellidae</taxon>
        <taxon>Orchesellinae</taxon>
        <taxon>Orchesella</taxon>
    </lineage>
</organism>
<dbReference type="STRING" id="48709.A0A1D2NCM3"/>
<proteinExistence type="inferred from homology"/>
<dbReference type="GO" id="GO:0017119">
    <property type="term" value="C:Golgi transport complex"/>
    <property type="evidence" value="ECO:0007669"/>
    <property type="project" value="TreeGrafter"/>
</dbReference>
<keyword evidence="6" id="KW-0333">Golgi apparatus</keyword>
<dbReference type="InterPro" id="IPR048682">
    <property type="entry name" value="COG4"/>
</dbReference>
<dbReference type="Pfam" id="PF20663">
    <property type="entry name" value="COG4_N"/>
    <property type="match status" value="1"/>
</dbReference>
<dbReference type="Pfam" id="PF08318">
    <property type="entry name" value="COG4_m"/>
    <property type="match status" value="1"/>
</dbReference>
<evidence type="ECO:0000256" key="6">
    <source>
        <dbReference type="ARBA" id="ARBA00023034"/>
    </source>
</evidence>
<dbReference type="GO" id="GO:0000139">
    <property type="term" value="C:Golgi membrane"/>
    <property type="evidence" value="ECO:0007669"/>
    <property type="project" value="UniProtKB-SubCell"/>
</dbReference>
<evidence type="ECO:0000313" key="10">
    <source>
        <dbReference type="EMBL" id="ODN02825.1"/>
    </source>
</evidence>
<dbReference type="GO" id="GO:0015031">
    <property type="term" value="P:protein transport"/>
    <property type="evidence" value="ECO:0007669"/>
    <property type="project" value="UniProtKB-KW"/>
</dbReference>
<dbReference type="FunFam" id="1.10.287.1060:FF:000014">
    <property type="entry name" value="conserved oligomeric Golgi complex subunit 4"/>
    <property type="match status" value="1"/>
</dbReference>
<comment type="caution">
    <text evidence="10">The sequence shown here is derived from an EMBL/GenBank/DDBJ whole genome shotgun (WGS) entry which is preliminary data.</text>
</comment>
<reference evidence="10 11" key="1">
    <citation type="journal article" date="2016" name="Genome Biol. Evol.">
        <title>Gene Family Evolution Reflects Adaptation to Soil Environmental Stressors in the Genome of the Collembolan Orchesella cincta.</title>
        <authorList>
            <person name="Faddeeva-Vakhrusheva A."/>
            <person name="Derks M.F."/>
            <person name="Anvar S.Y."/>
            <person name="Agamennone V."/>
            <person name="Suring W."/>
            <person name="Smit S."/>
            <person name="van Straalen N.M."/>
            <person name="Roelofs D."/>
        </authorList>
    </citation>
    <scope>NUCLEOTIDE SEQUENCE [LARGE SCALE GENOMIC DNA]</scope>
    <source>
        <tissue evidence="10">Mixed pool</tissue>
    </source>
</reference>
<dbReference type="PANTHER" id="PTHR24016">
    <property type="entry name" value="CONSERVED OLIGOMERIC GOLGI COMPLEX SUBUNIT 4"/>
    <property type="match status" value="1"/>
</dbReference>
<comment type="similarity">
    <text evidence="2">Belongs to the COG4 family.</text>
</comment>
<evidence type="ECO:0000259" key="9">
    <source>
        <dbReference type="SMART" id="SM00762"/>
    </source>
</evidence>
<dbReference type="GO" id="GO:0006890">
    <property type="term" value="P:retrograde vesicle-mediated transport, Golgi to endoplasmic reticulum"/>
    <property type="evidence" value="ECO:0007669"/>
    <property type="project" value="TreeGrafter"/>
</dbReference>
<accession>A0A1D2NCM3</accession>
<dbReference type="EMBL" id="LJIJ01000094">
    <property type="protein sequence ID" value="ODN02825.1"/>
    <property type="molecule type" value="Genomic_DNA"/>
</dbReference>
<dbReference type="InterPro" id="IPR013167">
    <property type="entry name" value="COG4_M"/>
</dbReference>
<dbReference type="SMART" id="SM00762">
    <property type="entry name" value="Cog4"/>
    <property type="match status" value="1"/>
</dbReference>
<dbReference type="GO" id="GO:0007030">
    <property type="term" value="P:Golgi organization"/>
    <property type="evidence" value="ECO:0007669"/>
    <property type="project" value="TreeGrafter"/>
</dbReference>
<dbReference type="PANTHER" id="PTHR24016:SF0">
    <property type="entry name" value="CONSERVED OLIGOMERIC GOLGI COMPLEX SUBUNIT 4"/>
    <property type="match status" value="1"/>
</dbReference>
<dbReference type="Pfam" id="PF20662">
    <property type="entry name" value="COG4_C"/>
    <property type="match status" value="1"/>
</dbReference>
<dbReference type="OrthoDB" id="47059at2759"/>
<dbReference type="Proteomes" id="UP000094527">
    <property type="component" value="Unassembled WGS sequence"/>
</dbReference>
<keyword evidence="7" id="KW-0472">Membrane</keyword>
<name>A0A1D2NCM3_ORCCI</name>
<keyword evidence="5" id="KW-0653">Protein transport</keyword>
<keyword evidence="4" id="KW-0813">Transport</keyword>
<evidence type="ECO:0000256" key="2">
    <source>
        <dbReference type="ARBA" id="ARBA00009215"/>
    </source>
</evidence>
<sequence>MDLIDFSQIRSLQDLDLLEKELDSKEVECDLRIKDLLSNRGDLEFQLRSLSKKLSNLKPVEAESQHFAEVIKSTALLAEDVSAKVRLLDKAKNRVSECQQRVNDLLDLQQCSEGVATAMQNEDYEQAAAHVHRFLTMDETLLKHTARDVSEGRTMDASFHRLHDAENQLKKVVAEKFDEAVKDDDLASVERFFKIFPLLNMHDDGLRRFTNYLSSKLKDSSTKNLNEARLTRETDKRANVIFADTLTLLFEGIARIVEIHQPLIETYYGPGKMLSVMEYFQKECDAQSKLIIEEFRKHRDFNKKVQIVSAYLNQRSENKIDAKEVDSVLNELTLLNARTELYARFVRRRVTSDLDISVTDEGEKATKLKNVDRLLKDGETFRVMQILLGQYILLEQYFMAQSVQKAVELDNLIEASSDDTFVVTSVTDDVFFIVKKCIKRSLVSQSVDGVCAVINNACGILESDFADLLLNQLRQGFPSGYLDLAQAYSVLQSSLQHGKIQGSDIEKNRTQFVAYLNNTDVSMEYIASLKNSLDKSITDAFGNNLSPYEKDKITNCLSGLSSVNIRLKSVSEFGFSQLKSSAVKPRVKPWLDAFFHSQRTSYEMEEDEFQDDSESMQTLISNLDAFFKSFKVCLSPTTHGTFVSMAVTEIALQMEKVLLKVKFNRIGGLQYDKELRTLMGYLTSSTTWSVRDKFARLTQIAILLTLEKVSEVADFWGKGPVAWRLTAQEVRQVLAMRTDFRQEDIRRLKL</sequence>
<dbReference type="InterPro" id="IPR048684">
    <property type="entry name" value="COG4_C"/>
</dbReference>
<dbReference type="OMA" id="RASECQQ"/>
<dbReference type="InterPro" id="IPR048680">
    <property type="entry name" value="COG4_N"/>
</dbReference>
<evidence type="ECO:0000256" key="5">
    <source>
        <dbReference type="ARBA" id="ARBA00022927"/>
    </source>
</evidence>
<keyword evidence="11" id="KW-1185">Reference proteome</keyword>
<dbReference type="Gene3D" id="1.20.58.1970">
    <property type="match status" value="1"/>
</dbReference>
<gene>
    <name evidence="10" type="ORF">Ocin01_03843</name>
</gene>
<evidence type="ECO:0000256" key="1">
    <source>
        <dbReference type="ARBA" id="ARBA00004395"/>
    </source>
</evidence>
<evidence type="ECO:0000256" key="8">
    <source>
        <dbReference type="ARBA" id="ARBA00031340"/>
    </source>
</evidence>
<feature type="domain" description="COG4 transport protein middle alpha-helical bundle" evidence="9">
    <location>
        <begin position="162"/>
        <end position="474"/>
    </location>
</feature>